<dbReference type="GO" id="GO:0005778">
    <property type="term" value="C:peroxisomal membrane"/>
    <property type="evidence" value="ECO:0007669"/>
    <property type="project" value="UniProtKB-SubCell"/>
</dbReference>
<dbReference type="OrthoDB" id="411017at2759"/>
<evidence type="ECO:0000256" key="3">
    <source>
        <dbReference type="ARBA" id="ARBA00023140"/>
    </source>
</evidence>
<dbReference type="GO" id="GO:0016559">
    <property type="term" value="P:peroxisome fission"/>
    <property type="evidence" value="ECO:0007669"/>
    <property type="project" value="InterPro"/>
</dbReference>
<reference evidence="5" key="2">
    <citation type="submission" date="2021-04" db="EMBL/GenBank/DDBJ databases">
        <title>Genome-wide patterns of bracovirus chromosomal integration into multiple host tissues during parasitism.</title>
        <authorList>
            <person name="Chebbi M.A.C."/>
        </authorList>
    </citation>
    <scope>NUCLEOTIDE SEQUENCE</scope>
    <source>
        <tissue evidence="5">Whole body</tissue>
    </source>
</reference>
<protein>
    <recommendedName>
        <fullName evidence="7">Peroxisomal membrane protein 11B</fullName>
    </recommendedName>
</protein>
<dbReference type="Proteomes" id="UP000729913">
    <property type="component" value="Unassembled WGS sequence"/>
</dbReference>
<evidence type="ECO:0000256" key="4">
    <source>
        <dbReference type="ARBA" id="ARBA00046271"/>
    </source>
</evidence>
<reference evidence="5" key="1">
    <citation type="submission" date="2020-03" db="EMBL/GenBank/DDBJ databases">
        <authorList>
            <person name="Chebbi M.A."/>
            <person name="Drezen J.M."/>
        </authorList>
    </citation>
    <scope>NUCLEOTIDE SEQUENCE</scope>
    <source>
        <tissue evidence="5">Whole body</tissue>
    </source>
</reference>
<comment type="subcellular location">
    <subcellularLocation>
        <location evidence="4">Peroxisome membrane</location>
    </subcellularLocation>
</comment>
<accession>A0A8J5R2K2</accession>
<keyword evidence="2" id="KW-0472">Membrane</keyword>
<evidence type="ECO:0000313" key="5">
    <source>
        <dbReference type="EMBL" id="KAG8039325.1"/>
    </source>
</evidence>
<keyword evidence="1" id="KW-0962">Peroxisome biogenesis</keyword>
<dbReference type="PANTHER" id="PTHR12652:SF50">
    <property type="entry name" value="PEROXIN 11"/>
    <property type="match status" value="1"/>
</dbReference>
<evidence type="ECO:0000256" key="1">
    <source>
        <dbReference type="ARBA" id="ARBA00022593"/>
    </source>
</evidence>
<dbReference type="EMBL" id="JAAOIC020000039">
    <property type="protein sequence ID" value="KAG8039325.1"/>
    <property type="molecule type" value="Genomic_DNA"/>
</dbReference>
<gene>
    <name evidence="5" type="ORF">G9C98_003632</name>
</gene>
<organism evidence="5 6">
    <name type="scientific">Cotesia typhae</name>
    <dbReference type="NCBI Taxonomy" id="2053667"/>
    <lineage>
        <taxon>Eukaryota</taxon>
        <taxon>Metazoa</taxon>
        <taxon>Ecdysozoa</taxon>
        <taxon>Arthropoda</taxon>
        <taxon>Hexapoda</taxon>
        <taxon>Insecta</taxon>
        <taxon>Pterygota</taxon>
        <taxon>Neoptera</taxon>
        <taxon>Endopterygota</taxon>
        <taxon>Hymenoptera</taxon>
        <taxon>Apocrita</taxon>
        <taxon>Ichneumonoidea</taxon>
        <taxon>Braconidae</taxon>
        <taxon>Microgastrinae</taxon>
        <taxon>Cotesia</taxon>
    </lineage>
</organism>
<evidence type="ECO:0000256" key="2">
    <source>
        <dbReference type="ARBA" id="ARBA00023136"/>
    </source>
</evidence>
<dbReference type="InterPro" id="IPR008733">
    <property type="entry name" value="PEX11"/>
</dbReference>
<keyword evidence="3" id="KW-0576">Peroxisome</keyword>
<dbReference type="Pfam" id="PF05648">
    <property type="entry name" value="PEX11"/>
    <property type="match status" value="1"/>
</dbReference>
<dbReference type="AlphaFoldDB" id="A0A8J5R2K2"/>
<dbReference type="PANTHER" id="PTHR12652">
    <property type="entry name" value="PEROXISOMAL BIOGENESIS FACTOR 11"/>
    <property type="match status" value="1"/>
</dbReference>
<name>A0A8J5R2K2_9HYME</name>
<comment type="caution">
    <text evidence="5">The sequence shown here is derived from an EMBL/GenBank/DDBJ whole genome shotgun (WGS) entry which is preliminary data.</text>
</comment>
<keyword evidence="6" id="KW-1185">Reference proteome</keyword>
<evidence type="ECO:0008006" key="7">
    <source>
        <dbReference type="Google" id="ProtNLM"/>
    </source>
</evidence>
<sequence>MDLLIRLNNQTVGRDKIIRLCQYGSRLGWYYTQNKLMAYRSNDILKSLEYTFSSFRKLLRLGRFLDSLYSALSSIKYPNLVIRITVTLSKISNALYLLADHIIWVGRAGLCKVNIEKWNTIANKYWLMTIIMNLTRDIYEIVKIMEEYNLGRLSKQVNLNSKNYRYDRYRALFYLTSHKDVVLDTIKNGCDLFIPLTNLGYTKFSPGMVGILGFISSAVGIYCLIDPLAKLSPA</sequence>
<proteinExistence type="predicted"/>
<evidence type="ECO:0000313" key="6">
    <source>
        <dbReference type="Proteomes" id="UP000729913"/>
    </source>
</evidence>